<gene>
    <name evidence="1" type="ORF">U0070_027507</name>
</gene>
<reference evidence="1 2" key="1">
    <citation type="journal article" date="2023" name="bioRxiv">
        <title>Conserved and derived expression patterns and positive selection on dental genes reveal complex evolutionary context of ever-growing rodent molars.</title>
        <authorList>
            <person name="Calamari Z.T."/>
            <person name="Song A."/>
            <person name="Cohen E."/>
            <person name="Akter M."/>
            <person name="Roy R.D."/>
            <person name="Hallikas O."/>
            <person name="Christensen M.M."/>
            <person name="Li P."/>
            <person name="Marangoni P."/>
            <person name="Jernvall J."/>
            <person name="Klein O.D."/>
        </authorList>
    </citation>
    <scope>NUCLEOTIDE SEQUENCE [LARGE SCALE GENOMIC DNA]</scope>
    <source>
        <strain evidence="1">V071</strain>
    </source>
</reference>
<name>A0AAW0HKT7_MYOGA</name>
<proteinExistence type="predicted"/>
<dbReference type="EMBL" id="JBBHLL010000489">
    <property type="protein sequence ID" value="KAK7801786.1"/>
    <property type="molecule type" value="Genomic_DNA"/>
</dbReference>
<comment type="caution">
    <text evidence="1">The sequence shown here is derived from an EMBL/GenBank/DDBJ whole genome shotgun (WGS) entry which is preliminary data.</text>
</comment>
<evidence type="ECO:0000313" key="2">
    <source>
        <dbReference type="Proteomes" id="UP001488838"/>
    </source>
</evidence>
<dbReference type="Proteomes" id="UP001488838">
    <property type="component" value="Unassembled WGS sequence"/>
</dbReference>
<keyword evidence="2" id="KW-1185">Reference proteome</keyword>
<accession>A0AAW0HKT7</accession>
<protein>
    <submittedName>
        <fullName evidence="1">Uncharacterized protein</fullName>
    </submittedName>
</protein>
<dbReference type="AlphaFoldDB" id="A0AAW0HKT7"/>
<sequence>MVEARKAPHSPETGSWKHIKRARGTASVMNLLAGGGSNGRRSRYSVAAATEYSVASRSGTM</sequence>
<evidence type="ECO:0000313" key="1">
    <source>
        <dbReference type="EMBL" id="KAK7801786.1"/>
    </source>
</evidence>
<organism evidence="1 2">
    <name type="scientific">Myodes glareolus</name>
    <name type="common">Bank vole</name>
    <name type="synonym">Clethrionomys glareolus</name>
    <dbReference type="NCBI Taxonomy" id="447135"/>
    <lineage>
        <taxon>Eukaryota</taxon>
        <taxon>Metazoa</taxon>
        <taxon>Chordata</taxon>
        <taxon>Craniata</taxon>
        <taxon>Vertebrata</taxon>
        <taxon>Euteleostomi</taxon>
        <taxon>Mammalia</taxon>
        <taxon>Eutheria</taxon>
        <taxon>Euarchontoglires</taxon>
        <taxon>Glires</taxon>
        <taxon>Rodentia</taxon>
        <taxon>Myomorpha</taxon>
        <taxon>Muroidea</taxon>
        <taxon>Cricetidae</taxon>
        <taxon>Arvicolinae</taxon>
        <taxon>Myodes</taxon>
    </lineage>
</organism>